<dbReference type="OrthoDB" id="2095648at2759"/>
<gene>
    <name evidence="2" type="ORF">CcCBS67573_g03631</name>
</gene>
<name>A0A507FFS8_9FUNG</name>
<dbReference type="Proteomes" id="UP000320333">
    <property type="component" value="Unassembled WGS sequence"/>
</dbReference>
<evidence type="ECO:0000313" key="3">
    <source>
        <dbReference type="Proteomes" id="UP000320333"/>
    </source>
</evidence>
<organism evidence="2 3">
    <name type="scientific">Chytriomyces confervae</name>
    <dbReference type="NCBI Taxonomy" id="246404"/>
    <lineage>
        <taxon>Eukaryota</taxon>
        <taxon>Fungi</taxon>
        <taxon>Fungi incertae sedis</taxon>
        <taxon>Chytridiomycota</taxon>
        <taxon>Chytridiomycota incertae sedis</taxon>
        <taxon>Chytridiomycetes</taxon>
        <taxon>Chytridiales</taxon>
        <taxon>Chytriomycetaceae</taxon>
        <taxon>Chytriomyces</taxon>
    </lineage>
</organism>
<protein>
    <recommendedName>
        <fullName evidence="1">F-box domain-containing protein</fullName>
    </recommendedName>
</protein>
<dbReference type="EMBL" id="QEAP01000095">
    <property type="protein sequence ID" value="TPX75094.1"/>
    <property type="molecule type" value="Genomic_DNA"/>
</dbReference>
<accession>A0A507FFS8</accession>
<dbReference type="InterPro" id="IPR036047">
    <property type="entry name" value="F-box-like_dom_sf"/>
</dbReference>
<reference evidence="2 3" key="1">
    <citation type="journal article" date="2019" name="Sci. Rep.">
        <title>Comparative genomics of chytrid fungi reveal insights into the obligate biotrophic and pathogenic lifestyle of Synchytrium endobioticum.</title>
        <authorList>
            <person name="van de Vossenberg B.T.L.H."/>
            <person name="Warris S."/>
            <person name="Nguyen H.D.T."/>
            <person name="van Gent-Pelzer M.P.E."/>
            <person name="Joly D.L."/>
            <person name="van de Geest H.C."/>
            <person name="Bonants P.J.M."/>
            <person name="Smith D.S."/>
            <person name="Levesque C.A."/>
            <person name="van der Lee T.A.J."/>
        </authorList>
    </citation>
    <scope>NUCLEOTIDE SEQUENCE [LARGE SCALE GENOMIC DNA]</scope>
    <source>
        <strain evidence="2 3">CBS 675.73</strain>
    </source>
</reference>
<proteinExistence type="predicted"/>
<keyword evidence="3" id="KW-1185">Reference proteome</keyword>
<dbReference type="SUPFAM" id="SSF81383">
    <property type="entry name" value="F-box domain"/>
    <property type="match status" value="1"/>
</dbReference>
<evidence type="ECO:0000313" key="2">
    <source>
        <dbReference type="EMBL" id="TPX75094.1"/>
    </source>
</evidence>
<dbReference type="InterPro" id="IPR001810">
    <property type="entry name" value="F-box_dom"/>
</dbReference>
<sequence>MSCPPLENLTEIPEKGINTVFDIMQRGFNRMGDREMLNSRNVTILCYFNAVELPTCAEDAEGIGKKSGFKPAELVGQVYLTHEEWTLQHGLLPAAAMKLQRKAIQTRLKKRLLFAFGNTLMFRSNFLNKTKHMHLLNIPTEVLVHIFLQLDPFNIAKYRRVCHSFNNVLTAHPFSNLIGLVHIGACIKGRVDRPDQFGNPFRRE</sequence>
<dbReference type="PROSITE" id="PS50181">
    <property type="entry name" value="FBOX"/>
    <property type="match status" value="1"/>
</dbReference>
<dbReference type="AlphaFoldDB" id="A0A507FFS8"/>
<dbReference type="SMART" id="SM00256">
    <property type="entry name" value="FBOX"/>
    <property type="match status" value="1"/>
</dbReference>
<comment type="caution">
    <text evidence="2">The sequence shown here is derived from an EMBL/GenBank/DDBJ whole genome shotgun (WGS) entry which is preliminary data.</text>
</comment>
<dbReference type="Gene3D" id="1.20.1280.50">
    <property type="match status" value="1"/>
</dbReference>
<feature type="domain" description="F-box" evidence="1">
    <location>
        <begin position="132"/>
        <end position="177"/>
    </location>
</feature>
<dbReference type="Pfam" id="PF12937">
    <property type="entry name" value="F-box-like"/>
    <property type="match status" value="1"/>
</dbReference>
<evidence type="ECO:0000259" key="1">
    <source>
        <dbReference type="PROSITE" id="PS50181"/>
    </source>
</evidence>